<proteinExistence type="predicted"/>
<feature type="chain" id="PRO_5017628929" evidence="2">
    <location>
        <begin position="21"/>
        <end position="86"/>
    </location>
</feature>
<feature type="compositionally biased region" description="Basic and acidic residues" evidence="1">
    <location>
        <begin position="38"/>
        <end position="55"/>
    </location>
</feature>
<dbReference type="EMBL" id="QTJU01000016">
    <property type="protein sequence ID" value="RFM25683.1"/>
    <property type="molecule type" value="Genomic_DNA"/>
</dbReference>
<comment type="caution">
    <text evidence="3">The sequence shown here is derived from an EMBL/GenBank/DDBJ whole genome shotgun (WGS) entry which is preliminary data.</text>
</comment>
<dbReference type="Proteomes" id="UP000261284">
    <property type="component" value="Unassembled WGS sequence"/>
</dbReference>
<keyword evidence="2" id="KW-0732">Signal</keyword>
<protein>
    <submittedName>
        <fullName evidence="3">Uncharacterized protein</fullName>
    </submittedName>
</protein>
<reference evidence="3 4" key="1">
    <citation type="submission" date="2018-08" db="EMBL/GenBank/DDBJ databases">
        <title>Chitinophagaceae sp. K23C18032701, a novel bacterium isolated from forest soil.</title>
        <authorList>
            <person name="Wang C."/>
        </authorList>
    </citation>
    <scope>NUCLEOTIDE SEQUENCE [LARGE SCALE GENOMIC DNA]</scope>
    <source>
        <strain evidence="3 4">K23C18032701</strain>
    </source>
</reference>
<evidence type="ECO:0000313" key="4">
    <source>
        <dbReference type="Proteomes" id="UP000261284"/>
    </source>
</evidence>
<evidence type="ECO:0000256" key="2">
    <source>
        <dbReference type="SAM" id="SignalP"/>
    </source>
</evidence>
<feature type="compositionally biased region" description="Basic and acidic residues" evidence="1">
    <location>
        <begin position="65"/>
        <end position="86"/>
    </location>
</feature>
<dbReference type="AlphaFoldDB" id="A0A3E1NCJ8"/>
<name>A0A3E1NCJ8_9BACT</name>
<feature type="signal peptide" evidence="2">
    <location>
        <begin position="1"/>
        <end position="20"/>
    </location>
</feature>
<gene>
    <name evidence="3" type="ORF">DXN05_23505</name>
</gene>
<evidence type="ECO:0000313" key="3">
    <source>
        <dbReference type="EMBL" id="RFM25683.1"/>
    </source>
</evidence>
<organism evidence="3 4">
    <name type="scientific">Deminuibacter soli</name>
    <dbReference type="NCBI Taxonomy" id="2291815"/>
    <lineage>
        <taxon>Bacteria</taxon>
        <taxon>Pseudomonadati</taxon>
        <taxon>Bacteroidota</taxon>
        <taxon>Chitinophagia</taxon>
        <taxon>Chitinophagales</taxon>
        <taxon>Chitinophagaceae</taxon>
        <taxon>Deminuibacter</taxon>
    </lineage>
</organism>
<feature type="region of interest" description="Disordered" evidence="1">
    <location>
        <begin position="23"/>
        <end position="86"/>
    </location>
</feature>
<dbReference type="RefSeq" id="WP_116849761.1">
    <property type="nucleotide sequence ID" value="NZ_QTJU01000016.1"/>
</dbReference>
<keyword evidence="4" id="KW-1185">Reference proteome</keyword>
<sequence length="86" mass="9127">MKKLLLAVIASCLLTVANFAQTTAPKKDKAATAQTAKTKKDGTPDMRYKENKDASKAAAKPAGPTKKDGTADMRYKANKDAAKKKG</sequence>
<accession>A0A3E1NCJ8</accession>
<evidence type="ECO:0000256" key="1">
    <source>
        <dbReference type="SAM" id="MobiDB-lite"/>
    </source>
</evidence>